<dbReference type="InterPro" id="IPR011332">
    <property type="entry name" value="Ribosomal_zn-bd"/>
</dbReference>
<evidence type="ECO:0000256" key="3">
    <source>
        <dbReference type="ARBA" id="ARBA00022771"/>
    </source>
</evidence>
<keyword evidence="2" id="KW-0479">Metal-binding</keyword>
<keyword evidence="5" id="KW-0689">Ribosomal protein</keyword>
<dbReference type="Proteomes" id="UP000694391">
    <property type="component" value="Unplaced"/>
</dbReference>
<evidence type="ECO:0000256" key="5">
    <source>
        <dbReference type="ARBA" id="ARBA00022980"/>
    </source>
</evidence>
<dbReference type="Gene3D" id="2.20.25.30">
    <property type="match status" value="1"/>
</dbReference>
<evidence type="ECO:0000256" key="2">
    <source>
        <dbReference type="ARBA" id="ARBA00022723"/>
    </source>
</evidence>
<protein>
    <submittedName>
        <fullName evidence="7">Uncharacterized protein</fullName>
    </submittedName>
</protein>
<reference evidence="7" key="1">
    <citation type="submission" date="2025-08" db="UniProtKB">
        <authorList>
            <consortium name="Ensembl"/>
        </authorList>
    </citation>
    <scope>IDENTIFICATION</scope>
</reference>
<evidence type="ECO:0000256" key="4">
    <source>
        <dbReference type="ARBA" id="ARBA00022833"/>
    </source>
</evidence>
<evidence type="ECO:0000256" key="1">
    <source>
        <dbReference type="ARBA" id="ARBA00008672"/>
    </source>
</evidence>
<keyword evidence="6" id="KW-0687">Ribonucleoprotein</keyword>
<name>A0A8C0LN46_CANLU</name>
<evidence type="ECO:0000313" key="8">
    <source>
        <dbReference type="Proteomes" id="UP000694391"/>
    </source>
</evidence>
<dbReference type="Ensembl" id="ENSCAFT00020038115.1">
    <property type="protein sequence ID" value="ENSCAFP00020033029.1"/>
    <property type="gene ID" value="ENSCAFG00020025654.1"/>
</dbReference>
<proteinExistence type="inferred from homology"/>
<dbReference type="InterPro" id="IPR002674">
    <property type="entry name" value="Ribosomal_eL43"/>
</dbReference>
<dbReference type="GO" id="GO:0022625">
    <property type="term" value="C:cytosolic large ribosomal subunit"/>
    <property type="evidence" value="ECO:0007669"/>
    <property type="project" value="UniProtKB-ARBA"/>
</dbReference>
<dbReference type="GO" id="GO:0070180">
    <property type="term" value="F:large ribosomal subunit rRNA binding"/>
    <property type="evidence" value="ECO:0007669"/>
    <property type="project" value="TreeGrafter"/>
</dbReference>
<sequence length="57" mass="6406">MAKSTKKVRIISKYGTYYGASLRKMVKKIEISMPATLTPSETKMKDKLWGSVTVLPI</sequence>
<dbReference type="GO" id="GO:0008270">
    <property type="term" value="F:zinc ion binding"/>
    <property type="evidence" value="ECO:0007669"/>
    <property type="project" value="UniProtKB-KW"/>
</dbReference>
<dbReference type="GO" id="GO:0003735">
    <property type="term" value="F:structural constituent of ribosome"/>
    <property type="evidence" value="ECO:0007669"/>
    <property type="project" value="InterPro"/>
</dbReference>
<accession>A0A8C0LN46</accession>
<dbReference type="AlphaFoldDB" id="A0A8C0LN46"/>
<dbReference type="GeneTree" id="ENSGT00940000167707"/>
<evidence type="ECO:0000313" key="7">
    <source>
        <dbReference type="Ensembl" id="ENSCAFP00020033029.1"/>
    </source>
</evidence>
<reference evidence="7" key="2">
    <citation type="submission" date="2025-09" db="UniProtKB">
        <authorList>
            <consortium name="Ensembl"/>
        </authorList>
    </citation>
    <scope>IDENTIFICATION</scope>
</reference>
<comment type="similarity">
    <text evidence="1">Belongs to the eukaryotic ribosomal protein eL43 family.</text>
</comment>
<dbReference type="PANTHER" id="PTHR48188:SF1">
    <property type="entry name" value="LARGE RIBOSOMAL SUBUNIT PROTEIN EL43-RELATED"/>
    <property type="match status" value="1"/>
</dbReference>
<dbReference type="InterPro" id="IPR011331">
    <property type="entry name" value="Ribosomal_eL37/eL43"/>
</dbReference>
<keyword evidence="4" id="KW-0862">Zinc</keyword>
<dbReference type="SUPFAM" id="SSF57829">
    <property type="entry name" value="Zn-binding ribosomal proteins"/>
    <property type="match status" value="1"/>
</dbReference>
<keyword evidence="8" id="KW-1185">Reference proteome</keyword>
<dbReference type="GO" id="GO:0006412">
    <property type="term" value="P:translation"/>
    <property type="evidence" value="ECO:0007669"/>
    <property type="project" value="InterPro"/>
</dbReference>
<dbReference type="Pfam" id="PF01780">
    <property type="entry name" value="Ribosomal_L37ae"/>
    <property type="match status" value="1"/>
</dbReference>
<keyword evidence="3" id="KW-0863">Zinc-finger</keyword>
<evidence type="ECO:0000256" key="6">
    <source>
        <dbReference type="ARBA" id="ARBA00023274"/>
    </source>
</evidence>
<organism evidence="7 8">
    <name type="scientific">Canis lupus dingo</name>
    <name type="common">dingo</name>
    <dbReference type="NCBI Taxonomy" id="286419"/>
    <lineage>
        <taxon>Eukaryota</taxon>
        <taxon>Metazoa</taxon>
        <taxon>Chordata</taxon>
        <taxon>Craniata</taxon>
        <taxon>Vertebrata</taxon>
        <taxon>Euteleostomi</taxon>
        <taxon>Mammalia</taxon>
        <taxon>Eutheria</taxon>
        <taxon>Laurasiatheria</taxon>
        <taxon>Carnivora</taxon>
        <taxon>Caniformia</taxon>
        <taxon>Canidae</taxon>
        <taxon>Canis</taxon>
    </lineage>
</organism>
<dbReference type="PANTHER" id="PTHR48188">
    <property type="entry name" value="60S RIBOSOMAL PROTEIN L43"/>
    <property type="match status" value="1"/>
</dbReference>